<accession>A0A423KEX6</accession>
<reference evidence="1 2" key="1">
    <citation type="submission" date="2016-10" db="EMBL/GenBank/DDBJ databases">
        <title>Comparative genome analysis of multiple Pseudomonas spp. focuses on biocontrol and plant growth promoting traits.</title>
        <authorList>
            <person name="Tao X.-Y."/>
            <person name="Taylor C.G."/>
        </authorList>
    </citation>
    <scope>NUCLEOTIDE SEQUENCE [LARGE SCALE GENOMIC DNA]</scope>
    <source>
        <strain evidence="1 2">37A10</strain>
    </source>
</reference>
<dbReference type="AlphaFoldDB" id="A0A423KEX6"/>
<protein>
    <submittedName>
        <fullName evidence="1">Uncharacterized protein</fullName>
    </submittedName>
</protein>
<evidence type="ECO:0000313" key="1">
    <source>
        <dbReference type="EMBL" id="RON51177.1"/>
    </source>
</evidence>
<comment type="caution">
    <text evidence="1">The sequence shown here is derived from an EMBL/GenBank/DDBJ whole genome shotgun (WGS) entry which is preliminary data.</text>
</comment>
<sequence>MTKNAEVTDKYSSVRRLRIAALYEFSTAIKIFCTKTAHHVYAESVGDPPITHFRGEPVTFFVVAQLS</sequence>
<name>A0A423KEX6_9PSED</name>
<evidence type="ECO:0000313" key="2">
    <source>
        <dbReference type="Proteomes" id="UP000285349"/>
    </source>
</evidence>
<dbReference type="EMBL" id="MOBQ01000005">
    <property type="protein sequence ID" value="RON51177.1"/>
    <property type="molecule type" value="Genomic_DNA"/>
</dbReference>
<gene>
    <name evidence="1" type="ORF">BK666_04640</name>
</gene>
<dbReference type="Proteomes" id="UP000285349">
    <property type="component" value="Unassembled WGS sequence"/>
</dbReference>
<organism evidence="1 2">
    <name type="scientific">Pseudomonas frederiksbergensis</name>
    <dbReference type="NCBI Taxonomy" id="104087"/>
    <lineage>
        <taxon>Bacteria</taxon>
        <taxon>Pseudomonadati</taxon>
        <taxon>Pseudomonadota</taxon>
        <taxon>Gammaproteobacteria</taxon>
        <taxon>Pseudomonadales</taxon>
        <taxon>Pseudomonadaceae</taxon>
        <taxon>Pseudomonas</taxon>
    </lineage>
</organism>
<proteinExistence type="predicted"/>